<dbReference type="EMBL" id="FQYR01000002">
    <property type="protein sequence ID" value="SHI73418.1"/>
    <property type="molecule type" value="Genomic_DNA"/>
</dbReference>
<keyword evidence="1" id="KW-1133">Transmembrane helix</keyword>
<evidence type="ECO:0000313" key="3">
    <source>
        <dbReference type="Proteomes" id="UP000184510"/>
    </source>
</evidence>
<dbReference type="Pfam" id="PF06940">
    <property type="entry name" value="DUF1287"/>
    <property type="match status" value="1"/>
</dbReference>
<evidence type="ECO:0008006" key="4">
    <source>
        <dbReference type="Google" id="ProtNLM"/>
    </source>
</evidence>
<proteinExistence type="predicted"/>
<dbReference type="InParanoid" id="A0A1M6DKA3"/>
<dbReference type="Proteomes" id="UP000184510">
    <property type="component" value="Unassembled WGS sequence"/>
</dbReference>
<feature type="transmembrane region" description="Helical" evidence="1">
    <location>
        <begin position="20"/>
        <end position="38"/>
    </location>
</feature>
<evidence type="ECO:0000313" key="2">
    <source>
        <dbReference type="EMBL" id="SHI73418.1"/>
    </source>
</evidence>
<keyword evidence="1" id="KW-0472">Membrane</keyword>
<dbReference type="RefSeq" id="WP_200797051.1">
    <property type="nucleotide sequence ID" value="NZ_FQYR01000002.1"/>
</dbReference>
<protein>
    <recommendedName>
        <fullName evidence="4">DUF1287 domain-containing protein</fullName>
    </recommendedName>
</protein>
<gene>
    <name evidence="2" type="ORF">SAMN02745181_0761</name>
</gene>
<dbReference type="STRING" id="1123071.SAMN02745181_0761"/>
<dbReference type="InterPro" id="IPR009706">
    <property type="entry name" value="DUF1287"/>
</dbReference>
<dbReference type="AlphaFoldDB" id="A0A1M6DKA3"/>
<sequence>MHAIEYIGPQPKKKSRRPALGGWVILLMAGLFVSYFAWPTFADYVRKAQDTATADKVDIAVMQLSQSESFGNKLAIAALQRTKVDVRYDGAYYQIEYPMGDVPANKGVSSDVIIRSYRAMGIDLQQLVHEDMKSHFRLYPQLWGQTEADTNIDHRRVPNLQRFFKRKGQEIPVTRKAEDYEFGDIVVWNLHDGESHIGIVVPGPGSHSAEKWVVHNAGEGTRWENSLFIYTVRGHYRYGH</sequence>
<evidence type="ECO:0000256" key="1">
    <source>
        <dbReference type="SAM" id="Phobius"/>
    </source>
</evidence>
<keyword evidence="1" id="KW-0812">Transmembrane</keyword>
<keyword evidence="3" id="KW-1185">Reference proteome</keyword>
<reference evidence="2 3" key="1">
    <citation type="submission" date="2016-11" db="EMBL/GenBank/DDBJ databases">
        <authorList>
            <person name="Jaros S."/>
            <person name="Januszkiewicz K."/>
            <person name="Wedrychowicz H."/>
        </authorList>
    </citation>
    <scope>NUCLEOTIDE SEQUENCE [LARGE SCALE GENOMIC DNA]</scope>
    <source>
        <strain evidence="2 3">DSM 18772</strain>
    </source>
</reference>
<name>A0A1M6DKA3_9BACT</name>
<organism evidence="2 3">
    <name type="scientific">Rubritalea squalenifaciens DSM 18772</name>
    <dbReference type="NCBI Taxonomy" id="1123071"/>
    <lineage>
        <taxon>Bacteria</taxon>
        <taxon>Pseudomonadati</taxon>
        <taxon>Verrucomicrobiota</taxon>
        <taxon>Verrucomicrobiia</taxon>
        <taxon>Verrucomicrobiales</taxon>
        <taxon>Rubritaleaceae</taxon>
        <taxon>Rubritalea</taxon>
    </lineage>
</organism>
<accession>A0A1M6DKA3</accession>